<dbReference type="Proteomes" id="UP001199106">
    <property type="component" value="Unassembled WGS sequence"/>
</dbReference>
<feature type="region of interest" description="Disordered" evidence="1">
    <location>
        <begin position="200"/>
        <end position="249"/>
    </location>
</feature>
<organism evidence="2 3">
    <name type="scientific">Alternaria panax</name>
    <dbReference type="NCBI Taxonomy" id="48097"/>
    <lineage>
        <taxon>Eukaryota</taxon>
        <taxon>Fungi</taxon>
        <taxon>Dikarya</taxon>
        <taxon>Ascomycota</taxon>
        <taxon>Pezizomycotina</taxon>
        <taxon>Dothideomycetes</taxon>
        <taxon>Pleosporomycetidae</taxon>
        <taxon>Pleosporales</taxon>
        <taxon>Pleosporineae</taxon>
        <taxon>Pleosporaceae</taxon>
        <taxon>Alternaria</taxon>
        <taxon>Alternaria sect. Panax</taxon>
    </lineage>
</organism>
<evidence type="ECO:0000256" key="1">
    <source>
        <dbReference type="SAM" id="MobiDB-lite"/>
    </source>
</evidence>
<sequence length="249" mass="27319">MDLFDASNAPTPVTVDPVTGNTVSANGNDNMAEKIQMGDTEGYADEASNEENYITDNNNPTCHDFSAPPPDAKAKIVRLLRPISPFWGDLSPATPFPIQYQEDTDVHNGGFPLITALQRLADLTRSGHKHDAIYWTLRLMKERNIIDGNTMDEGRVPSKSKNDDTNNLLEDISVSMVMAGDFVVRLEDIEDSIRGMRSRVNTYRPNYQGQGRGRGRSNYRGRWGGRGGRGSGTGDFGGHSMSGVQNPLA</sequence>
<gene>
    <name evidence="2" type="ORF">G6011_03788</name>
</gene>
<reference evidence="2" key="1">
    <citation type="submission" date="2021-07" db="EMBL/GenBank/DDBJ databases">
        <title>Genome Resource of American Ginseng Black Spot Pathogen Alternaria panax.</title>
        <authorList>
            <person name="Qiu C."/>
            <person name="Wang W."/>
            <person name="Liu Z."/>
        </authorList>
    </citation>
    <scope>NUCLEOTIDE SEQUENCE</scope>
    <source>
        <strain evidence="2">BNCC115425</strain>
    </source>
</reference>
<dbReference type="AlphaFoldDB" id="A0AAD4IFZ8"/>
<comment type="caution">
    <text evidence="2">The sequence shown here is derived from an EMBL/GenBank/DDBJ whole genome shotgun (WGS) entry which is preliminary data.</text>
</comment>
<accession>A0AAD4IFZ8</accession>
<feature type="compositionally biased region" description="Gly residues" evidence="1">
    <location>
        <begin position="222"/>
        <end position="237"/>
    </location>
</feature>
<proteinExistence type="predicted"/>
<protein>
    <submittedName>
        <fullName evidence="2">Uncharacterized protein</fullName>
    </submittedName>
</protein>
<name>A0AAD4IFZ8_9PLEO</name>
<evidence type="ECO:0000313" key="2">
    <source>
        <dbReference type="EMBL" id="KAG9193753.1"/>
    </source>
</evidence>
<keyword evidence="3" id="KW-1185">Reference proteome</keyword>
<dbReference type="EMBL" id="JAANER010000002">
    <property type="protein sequence ID" value="KAG9193753.1"/>
    <property type="molecule type" value="Genomic_DNA"/>
</dbReference>
<evidence type="ECO:0000313" key="3">
    <source>
        <dbReference type="Proteomes" id="UP001199106"/>
    </source>
</evidence>